<dbReference type="STRING" id="287099.SAMN05660413_02497"/>
<feature type="chain" id="PRO_5011630454" evidence="1">
    <location>
        <begin position="22"/>
        <end position="140"/>
    </location>
</feature>
<keyword evidence="1" id="KW-0732">Signal</keyword>
<accession>A0A1I5BQI8</accession>
<feature type="domain" description="Putative beta-lactamase-inhibitor-like PepSY-like" evidence="2">
    <location>
        <begin position="57"/>
        <end position="135"/>
    </location>
</feature>
<name>A0A1I5BQI8_9FLAO</name>
<sequence length="140" mass="15914">MMKKLILTGLLSIFAMNIGLAQTEEQVSAEISVWLSEHFSNESIMDMHVDLDDQEDAYEVKMSDGSEIEFDVEGHPTSIKSKKGFWPEALPENIANYLNTNHKDVKVLKYKKEEDGYEVKLANGTELEFDSNGQVHEEDD</sequence>
<dbReference type="Gene3D" id="3.40.1420.30">
    <property type="match status" value="1"/>
</dbReference>
<feature type="signal peptide" evidence="1">
    <location>
        <begin position="1"/>
        <end position="21"/>
    </location>
</feature>
<evidence type="ECO:0000259" key="2">
    <source>
        <dbReference type="Pfam" id="PF11396"/>
    </source>
</evidence>
<dbReference type="RefSeq" id="WP_093410237.1">
    <property type="nucleotide sequence ID" value="NZ_FOVL01000016.1"/>
</dbReference>
<dbReference type="EMBL" id="FOVL01000016">
    <property type="protein sequence ID" value="SFN76923.1"/>
    <property type="molecule type" value="Genomic_DNA"/>
</dbReference>
<gene>
    <name evidence="3" type="ORF">SAMN05660413_02497</name>
</gene>
<dbReference type="InterPro" id="IPR021533">
    <property type="entry name" value="PepSY-like"/>
</dbReference>
<proteinExistence type="predicted"/>
<dbReference type="OrthoDB" id="710080at2"/>
<reference evidence="3 4" key="1">
    <citation type="submission" date="2016-10" db="EMBL/GenBank/DDBJ databases">
        <authorList>
            <person name="de Groot N.N."/>
        </authorList>
    </citation>
    <scope>NUCLEOTIDE SEQUENCE [LARGE SCALE GENOMIC DNA]</scope>
    <source>
        <strain evidence="3 4">DSM 17794</strain>
    </source>
</reference>
<organism evidence="3 4">
    <name type="scientific">Salegentibacter flavus</name>
    <dbReference type="NCBI Taxonomy" id="287099"/>
    <lineage>
        <taxon>Bacteria</taxon>
        <taxon>Pseudomonadati</taxon>
        <taxon>Bacteroidota</taxon>
        <taxon>Flavobacteriia</taxon>
        <taxon>Flavobacteriales</taxon>
        <taxon>Flavobacteriaceae</taxon>
        <taxon>Salegentibacter</taxon>
    </lineage>
</organism>
<evidence type="ECO:0000313" key="4">
    <source>
        <dbReference type="Proteomes" id="UP000199153"/>
    </source>
</evidence>
<dbReference type="AlphaFoldDB" id="A0A1I5BQI8"/>
<keyword evidence="4" id="KW-1185">Reference proteome</keyword>
<protein>
    <submittedName>
        <fullName evidence="3">Intein N-terminal splicing region</fullName>
    </submittedName>
</protein>
<dbReference type="Proteomes" id="UP000199153">
    <property type="component" value="Unassembled WGS sequence"/>
</dbReference>
<evidence type="ECO:0000256" key="1">
    <source>
        <dbReference type="SAM" id="SignalP"/>
    </source>
</evidence>
<dbReference type="Pfam" id="PF11396">
    <property type="entry name" value="PepSY_like"/>
    <property type="match status" value="1"/>
</dbReference>
<dbReference type="SUPFAM" id="SSF160574">
    <property type="entry name" value="BT0923-like"/>
    <property type="match status" value="1"/>
</dbReference>
<evidence type="ECO:0000313" key="3">
    <source>
        <dbReference type="EMBL" id="SFN76923.1"/>
    </source>
</evidence>